<keyword evidence="4" id="KW-0378">Hydrolase</keyword>
<gene>
    <name evidence="4" type="primary">pgaB</name>
    <name evidence="4" type="ORF">R28058_25401</name>
</gene>
<evidence type="ECO:0000256" key="2">
    <source>
        <dbReference type="ARBA" id="ARBA00022729"/>
    </source>
</evidence>
<dbReference type="SUPFAM" id="SSF88713">
    <property type="entry name" value="Glycoside hydrolase/deacetylase"/>
    <property type="match status" value="1"/>
</dbReference>
<name>A0A0C7QLQ9_PARSO</name>
<keyword evidence="2" id="KW-0732">Signal</keyword>
<comment type="subcellular location">
    <subcellularLocation>
        <location evidence="1">Secreted</location>
    </subcellularLocation>
</comment>
<evidence type="ECO:0000313" key="5">
    <source>
        <dbReference type="Proteomes" id="UP000049127"/>
    </source>
</evidence>
<dbReference type="GO" id="GO:0005975">
    <property type="term" value="P:carbohydrate metabolic process"/>
    <property type="evidence" value="ECO:0007669"/>
    <property type="project" value="InterPro"/>
</dbReference>
<evidence type="ECO:0000313" key="4">
    <source>
        <dbReference type="EMBL" id="CEQ04822.1"/>
    </source>
</evidence>
<dbReference type="Proteomes" id="UP000049127">
    <property type="component" value="Unassembled WGS sequence"/>
</dbReference>
<evidence type="ECO:0000259" key="3">
    <source>
        <dbReference type="PROSITE" id="PS51677"/>
    </source>
</evidence>
<evidence type="ECO:0000256" key="1">
    <source>
        <dbReference type="ARBA" id="ARBA00004613"/>
    </source>
</evidence>
<dbReference type="AlphaFoldDB" id="A0A0C7QLQ9"/>
<dbReference type="PANTHER" id="PTHR34216">
    <property type="match status" value="1"/>
</dbReference>
<proteinExistence type="predicted"/>
<sequence>MKKIFIILAIVLTVVIIIHRNNLQPNKIPKMVPVLMYHHFEVDKNDSNEMIVKKSEFEKQMRYLKNNGYTPISMKELKKFVEGRSDLPKNPILITADDGYLSNYNIMYPILKKLNMKATIFIVGNYIDNAGKTNSKLPKLTWNKIKEMYDSGLIGIGCHTYSSHVKGDTISGKMGIFSSPLLGETKKEYEKRINNDIEKNINAIKLNLGYQPISFAYPYGDWSETSEKILKDNGIKFTFVASGGKEAYIQKSYLLKRVCVNGSYNMEDFKRELAKQN</sequence>
<organism evidence="4 5">
    <name type="scientific">Paraclostridium sordellii</name>
    <name type="common">Clostridium sordellii</name>
    <dbReference type="NCBI Taxonomy" id="1505"/>
    <lineage>
        <taxon>Bacteria</taxon>
        <taxon>Bacillati</taxon>
        <taxon>Bacillota</taxon>
        <taxon>Clostridia</taxon>
        <taxon>Peptostreptococcales</taxon>
        <taxon>Peptostreptococcaceae</taxon>
        <taxon>Paraclostridium</taxon>
    </lineage>
</organism>
<feature type="domain" description="NodB homology" evidence="3">
    <location>
        <begin position="90"/>
        <end position="277"/>
    </location>
</feature>
<accession>A0A0C7QLQ9</accession>
<dbReference type="RefSeq" id="WP_055336828.1">
    <property type="nucleotide sequence ID" value="NZ_CDNF01000025.1"/>
</dbReference>
<dbReference type="Gene3D" id="3.20.20.370">
    <property type="entry name" value="Glycoside hydrolase/deacetylase"/>
    <property type="match status" value="1"/>
</dbReference>
<dbReference type="CDD" id="cd10969">
    <property type="entry name" value="CE4_Ecf1_like_5s"/>
    <property type="match status" value="1"/>
</dbReference>
<dbReference type="PROSITE" id="PS51677">
    <property type="entry name" value="NODB"/>
    <property type="match status" value="1"/>
</dbReference>
<dbReference type="Pfam" id="PF01522">
    <property type="entry name" value="Polysacc_deac_1"/>
    <property type="match status" value="1"/>
</dbReference>
<dbReference type="InterPro" id="IPR051398">
    <property type="entry name" value="Polysacch_Deacetylase"/>
</dbReference>
<reference evidence="4 5" key="1">
    <citation type="submission" date="2015-01" db="EMBL/GenBank/DDBJ databases">
        <authorList>
            <person name="Aslett A.Martin."/>
            <person name="De Silva Nishadi"/>
        </authorList>
    </citation>
    <scope>NUCLEOTIDE SEQUENCE [LARGE SCALE GENOMIC DNA]</scope>
    <source>
        <strain evidence="4 5">R28058</strain>
    </source>
</reference>
<dbReference type="InterPro" id="IPR002509">
    <property type="entry name" value="NODB_dom"/>
</dbReference>
<dbReference type="InterPro" id="IPR011330">
    <property type="entry name" value="Glyco_hydro/deAcase_b/a-brl"/>
</dbReference>
<protein>
    <submittedName>
        <fullName evidence="4">Polysaccharide deacetylase</fullName>
        <ecNumber evidence="4">3.5.1.-</ecNumber>
    </submittedName>
</protein>
<dbReference type="EC" id="3.5.1.-" evidence="4"/>
<dbReference type="PANTHER" id="PTHR34216:SF3">
    <property type="entry name" value="POLY-BETA-1,6-N-ACETYL-D-GLUCOSAMINE N-DEACETYLASE"/>
    <property type="match status" value="1"/>
</dbReference>
<dbReference type="GO" id="GO:0005576">
    <property type="term" value="C:extracellular region"/>
    <property type="evidence" value="ECO:0007669"/>
    <property type="project" value="UniProtKB-SubCell"/>
</dbReference>
<dbReference type="GO" id="GO:0016810">
    <property type="term" value="F:hydrolase activity, acting on carbon-nitrogen (but not peptide) bonds"/>
    <property type="evidence" value="ECO:0007669"/>
    <property type="project" value="InterPro"/>
</dbReference>
<dbReference type="EMBL" id="CEKZ01000014">
    <property type="protein sequence ID" value="CEQ04822.1"/>
    <property type="molecule type" value="Genomic_DNA"/>
</dbReference>